<evidence type="ECO:0000256" key="1">
    <source>
        <dbReference type="SAM" id="Coils"/>
    </source>
</evidence>
<name>A0ABT7F3T7_9RHOB</name>
<sequence>MILITPEERVSKTADLLRSLEQSVQELRQLTEGLKAEIEAGGAADIAARSRELEQAGRLIRSCQKVEECFVEQQQRKAGIARGGYALDLDAARLEVGCRLARLRTCGDP</sequence>
<feature type="coiled-coil region" evidence="1">
    <location>
        <begin position="10"/>
        <end position="37"/>
    </location>
</feature>
<dbReference type="EMBL" id="JASNJD010000013">
    <property type="protein sequence ID" value="MDK3019276.1"/>
    <property type="molecule type" value="Genomic_DNA"/>
</dbReference>
<accession>A0ABT7F3T7</accession>
<gene>
    <name evidence="2" type="ORF">QO033_16470</name>
</gene>
<comment type="caution">
    <text evidence="2">The sequence shown here is derived from an EMBL/GenBank/DDBJ whole genome shotgun (WGS) entry which is preliminary data.</text>
</comment>
<dbReference type="RefSeq" id="WP_284482076.1">
    <property type="nucleotide sequence ID" value="NZ_JASNJD010000013.1"/>
</dbReference>
<evidence type="ECO:0000313" key="2">
    <source>
        <dbReference type="EMBL" id="MDK3019276.1"/>
    </source>
</evidence>
<evidence type="ECO:0000313" key="3">
    <source>
        <dbReference type="Proteomes" id="UP001243757"/>
    </source>
</evidence>
<proteinExistence type="predicted"/>
<keyword evidence="1" id="KW-0175">Coiled coil</keyword>
<organism evidence="2 3">
    <name type="scientific">Pseudodonghicola flavimaris</name>
    <dbReference type="NCBI Taxonomy" id="3050036"/>
    <lineage>
        <taxon>Bacteria</taxon>
        <taxon>Pseudomonadati</taxon>
        <taxon>Pseudomonadota</taxon>
        <taxon>Alphaproteobacteria</taxon>
        <taxon>Rhodobacterales</taxon>
        <taxon>Paracoccaceae</taxon>
        <taxon>Pseudodonghicola</taxon>
    </lineage>
</organism>
<dbReference type="Proteomes" id="UP001243757">
    <property type="component" value="Unassembled WGS sequence"/>
</dbReference>
<keyword evidence="3" id="KW-1185">Reference proteome</keyword>
<reference evidence="2 3" key="1">
    <citation type="submission" date="2023-05" db="EMBL/GenBank/DDBJ databases">
        <title>Pseudodonghicola sp. nov.</title>
        <authorList>
            <person name="Huang J."/>
        </authorList>
    </citation>
    <scope>NUCLEOTIDE SEQUENCE [LARGE SCALE GENOMIC DNA]</scope>
    <source>
        <strain evidence="2 3">IC7</strain>
    </source>
</reference>
<protein>
    <submittedName>
        <fullName evidence="2">Uncharacterized protein</fullName>
    </submittedName>
</protein>